<sequence length="307" mass="33688">VAVTHLSADATFLLSYVPIHPQLQSTAPGTNAAATPFTLLLDPWLVGPSPVFHPSFSTQSHTTPPSITHLSQLEKSPDIILISQDKSDHCNEETLRQLDVSPGGRDENVRVFAVRGAAGKVKGWFGKIKEGRRVVELRDWKRAKRDGVVRVEIPACWEGGTIEACVEITDHRAIHQWEFPTLHSALGIRFVTTYIPVTTPSSPITHTHLTMFTPHGVPPSGLLPYLTDLSPPQQAPIIDLLLHPFTLTTAPLHLGGKITLGIPNITKLLKSGVGVRIVASAHDEKKEVGGYVRSRIKTRRWGREEAK</sequence>
<name>A0A3N4LTF6_9PEZI</name>
<dbReference type="OrthoDB" id="332863at2759"/>
<organism evidence="1 2">
    <name type="scientific">Terfezia boudieri ATCC MYA-4762</name>
    <dbReference type="NCBI Taxonomy" id="1051890"/>
    <lineage>
        <taxon>Eukaryota</taxon>
        <taxon>Fungi</taxon>
        <taxon>Dikarya</taxon>
        <taxon>Ascomycota</taxon>
        <taxon>Pezizomycotina</taxon>
        <taxon>Pezizomycetes</taxon>
        <taxon>Pezizales</taxon>
        <taxon>Pezizaceae</taxon>
        <taxon>Terfezia</taxon>
    </lineage>
</organism>
<dbReference type="EMBL" id="ML121544">
    <property type="protein sequence ID" value="RPB23911.1"/>
    <property type="molecule type" value="Genomic_DNA"/>
</dbReference>
<dbReference type="Proteomes" id="UP000267821">
    <property type="component" value="Unassembled WGS sequence"/>
</dbReference>
<proteinExistence type="predicted"/>
<accession>A0A3N4LTF6</accession>
<reference evidence="1 2" key="1">
    <citation type="journal article" date="2018" name="Nat. Ecol. Evol.">
        <title>Pezizomycetes genomes reveal the molecular basis of ectomycorrhizal truffle lifestyle.</title>
        <authorList>
            <person name="Murat C."/>
            <person name="Payen T."/>
            <person name="Noel B."/>
            <person name="Kuo A."/>
            <person name="Morin E."/>
            <person name="Chen J."/>
            <person name="Kohler A."/>
            <person name="Krizsan K."/>
            <person name="Balestrini R."/>
            <person name="Da Silva C."/>
            <person name="Montanini B."/>
            <person name="Hainaut M."/>
            <person name="Levati E."/>
            <person name="Barry K.W."/>
            <person name="Belfiori B."/>
            <person name="Cichocki N."/>
            <person name="Clum A."/>
            <person name="Dockter R.B."/>
            <person name="Fauchery L."/>
            <person name="Guy J."/>
            <person name="Iotti M."/>
            <person name="Le Tacon F."/>
            <person name="Lindquist E.A."/>
            <person name="Lipzen A."/>
            <person name="Malagnac F."/>
            <person name="Mello A."/>
            <person name="Molinier V."/>
            <person name="Miyauchi S."/>
            <person name="Poulain J."/>
            <person name="Riccioni C."/>
            <person name="Rubini A."/>
            <person name="Sitrit Y."/>
            <person name="Splivallo R."/>
            <person name="Traeger S."/>
            <person name="Wang M."/>
            <person name="Zifcakova L."/>
            <person name="Wipf D."/>
            <person name="Zambonelli A."/>
            <person name="Paolocci F."/>
            <person name="Nowrousian M."/>
            <person name="Ottonello S."/>
            <person name="Baldrian P."/>
            <person name="Spatafora J.W."/>
            <person name="Henrissat B."/>
            <person name="Nagy L.G."/>
            <person name="Aury J.M."/>
            <person name="Wincker P."/>
            <person name="Grigoriev I.V."/>
            <person name="Bonfante P."/>
            <person name="Martin F.M."/>
        </authorList>
    </citation>
    <scope>NUCLEOTIDE SEQUENCE [LARGE SCALE GENOMIC DNA]</scope>
    <source>
        <strain evidence="1 2">ATCC MYA-4762</strain>
    </source>
</reference>
<dbReference type="InParanoid" id="A0A3N4LTF6"/>
<dbReference type="Gene3D" id="3.60.15.10">
    <property type="entry name" value="Ribonuclease Z/Hydroxyacylglutathione hydrolase-like"/>
    <property type="match status" value="1"/>
</dbReference>
<dbReference type="PANTHER" id="PTHR36142">
    <property type="entry name" value="METALLO-HYDROLASE/OXIDOREDUCTASE SUPERFAMILY PROTEIN"/>
    <property type="match status" value="1"/>
</dbReference>
<dbReference type="AlphaFoldDB" id="A0A3N4LTF6"/>
<evidence type="ECO:0008006" key="3">
    <source>
        <dbReference type="Google" id="ProtNLM"/>
    </source>
</evidence>
<evidence type="ECO:0000313" key="2">
    <source>
        <dbReference type="Proteomes" id="UP000267821"/>
    </source>
</evidence>
<dbReference type="InterPro" id="IPR036866">
    <property type="entry name" value="RibonucZ/Hydroxyglut_hydro"/>
</dbReference>
<keyword evidence="2" id="KW-1185">Reference proteome</keyword>
<protein>
    <recommendedName>
        <fullName evidence="3">Metallo-beta-lactamase domain-containing protein</fullName>
    </recommendedName>
</protein>
<evidence type="ECO:0000313" key="1">
    <source>
        <dbReference type="EMBL" id="RPB23911.1"/>
    </source>
</evidence>
<gene>
    <name evidence="1" type="ORF">L211DRAFT_772307</name>
</gene>
<dbReference type="STRING" id="1051890.A0A3N4LTF6"/>
<feature type="non-terminal residue" evidence="1">
    <location>
        <position position="1"/>
    </location>
</feature>
<feature type="non-terminal residue" evidence="1">
    <location>
        <position position="307"/>
    </location>
</feature>
<dbReference type="PANTHER" id="PTHR36142:SF5">
    <property type="entry name" value="METALLO-BETA-LACTAMASE DOMAIN-CONTAINING PROTEIN"/>
    <property type="match status" value="1"/>
</dbReference>